<dbReference type="Proteomes" id="UP001470230">
    <property type="component" value="Unassembled WGS sequence"/>
</dbReference>
<dbReference type="EMBL" id="JAPFFF010000001">
    <property type="protein sequence ID" value="KAK8898431.1"/>
    <property type="molecule type" value="Genomic_DNA"/>
</dbReference>
<reference evidence="1 2" key="1">
    <citation type="submission" date="2024-04" db="EMBL/GenBank/DDBJ databases">
        <title>Tritrichomonas musculus Genome.</title>
        <authorList>
            <person name="Alves-Ferreira E."/>
            <person name="Grigg M."/>
            <person name="Lorenzi H."/>
            <person name="Galac M."/>
        </authorList>
    </citation>
    <scope>NUCLEOTIDE SEQUENCE [LARGE SCALE GENOMIC DNA]</scope>
    <source>
        <strain evidence="1 2">EAF2021</strain>
    </source>
</reference>
<evidence type="ECO:0000313" key="1">
    <source>
        <dbReference type="EMBL" id="KAK8898431.1"/>
    </source>
</evidence>
<comment type="caution">
    <text evidence="1">The sequence shown here is derived from an EMBL/GenBank/DDBJ whole genome shotgun (WGS) entry which is preliminary data.</text>
</comment>
<protein>
    <submittedName>
        <fullName evidence="1">Uncharacterized protein</fullName>
    </submittedName>
</protein>
<gene>
    <name evidence="1" type="ORF">M9Y10_000718</name>
</gene>
<proteinExistence type="predicted"/>
<name>A0ABR2L5Y6_9EUKA</name>
<sequence>MGHRQSLILIGLILLRRHKTHNIPDIADETIEIAEDTTNSIVTQNPLNELMIDDDPFESEFDNYN</sequence>
<organism evidence="1 2">
    <name type="scientific">Tritrichomonas musculus</name>
    <dbReference type="NCBI Taxonomy" id="1915356"/>
    <lineage>
        <taxon>Eukaryota</taxon>
        <taxon>Metamonada</taxon>
        <taxon>Parabasalia</taxon>
        <taxon>Tritrichomonadida</taxon>
        <taxon>Tritrichomonadidae</taxon>
        <taxon>Tritrichomonas</taxon>
    </lineage>
</organism>
<keyword evidence="2" id="KW-1185">Reference proteome</keyword>
<evidence type="ECO:0000313" key="2">
    <source>
        <dbReference type="Proteomes" id="UP001470230"/>
    </source>
</evidence>
<accession>A0ABR2L5Y6</accession>